<accession>A0A4C1USM8</accession>
<comment type="caution">
    <text evidence="1">The sequence shown here is derived from an EMBL/GenBank/DDBJ whole genome shotgun (WGS) entry which is preliminary data.</text>
</comment>
<evidence type="ECO:0000313" key="2">
    <source>
        <dbReference type="Proteomes" id="UP000299102"/>
    </source>
</evidence>
<sequence>MNRSRVLCLSEEIRRERRATRPSLKVTHRANYWSGRIPCAVLCGIKTFDALFSSTGPRRVEFACRSRLPLRDISNAYYVPVSRNDNARF</sequence>
<reference evidence="1 2" key="1">
    <citation type="journal article" date="2019" name="Commun. Biol.">
        <title>The bagworm genome reveals a unique fibroin gene that provides high tensile strength.</title>
        <authorList>
            <person name="Kono N."/>
            <person name="Nakamura H."/>
            <person name="Ohtoshi R."/>
            <person name="Tomita M."/>
            <person name="Numata K."/>
            <person name="Arakawa K."/>
        </authorList>
    </citation>
    <scope>NUCLEOTIDE SEQUENCE [LARGE SCALE GENOMIC DNA]</scope>
</reference>
<proteinExistence type="predicted"/>
<dbReference type="Proteomes" id="UP000299102">
    <property type="component" value="Unassembled WGS sequence"/>
</dbReference>
<keyword evidence="2" id="KW-1185">Reference proteome</keyword>
<evidence type="ECO:0000313" key="1">
    <source>
        <dbReference type="EMBL" id="GBP28814.1"/>
    </source>
</evidence>
<protein>
    <submittedName>
        <fullName evidence="1">Uncharacterized protein</fullName>
    </submittedName>
</protein>
<organism evidence="1 2">
    <name type="scientific">Eumeta variegata</name>
    <name type="common">Bagworm moth</name>
    <name type="synonym">Eumeta japonica</name>
    <dbReference type="NCBI Taxonomy" id="151549"/>
    <lineage>
        <taxon>Eukaryota</taxon>
        <taxon>Metazoa</taxon>
        <taxon>Ecdysozoa</taxon>
        <taxon>Arthropoda</taxon>
        <taxon>Hexapoda</taxon>
        <taxon>Insecta</taxon>
        <taxon>Pterygota</taxon>
        <taxon>Neoptera</taxon>
        <taxon>Endopterygota</taxon>
        <taxon>Lepidoptera</taxon>
        <taxon>Glossata</taxon>
        <taxon>Ditrysia</taxon>
        <taxon>Tineoidea</taxon>
        <taxon>Psychidae</taxon>
        <taxon>Oiketicinae</taxon>
        <taxon>Eumeta</taxon>
    </lineage>
</organism>
<name>A0A4C1USM8_EUMVA</name>
<dbReference type="AlphaFoldDB" id="A0A4C1USM8"/>
<dbReference type="EMBL" id="BGZK01000211">
    <property type="protein sequence ID" value="GBP28814.1"/>
    <property type="molecule type" value="Genomic_DNA"/>
</dbReference>
<gene>
    <name evidence="1" type="ORF">EVAR_19859_1</name>
</gene>